<organism evidence="2">
    <name type="scientific">Myoviridae sp. ct0wg9</name>
    <dbReference type="NCBI Taxonomy" id="2826600"/>
    <lineage>
        <taxon>Viruses</taxon>
        <taxon>Duplodnaviria</taxon>
        <taxon>Heunggongvirae</taxon>
        <taxon>Uroviricota</taxon>
        <taxon>Caudoviricetes</taxon>
    </lineage>
</organism>
<protein>
    <submittedName>
        <fullName evidence="2">Minor capsid protein</fullName>
    </submittedName>
</protein>
<feature type="domain" description="Phage head morphogenesis" evidence="1">
    <location>
        <begin position="170"/>
        <end position="288"/>
    </location>
</feature>
<accession>A0A8S5NFH1</accession>
<evidence type="ECO:0000313" key="2">
    <source>
        <dbReference type="EMBL" id="DAD93446.1"/>
    </source>
</evidence>
<dbReference type="EMBL" id="BK015160">
    <property type="protein sequence ID" value="DAD93446.1"/>
    <property type="molecule type" value="Genomic_DNA"/>
</dbReference>
<sequence>MSYIEDWTEEELKALERKLDKQYREACKDLNAKARAYFLRYAKRWEKEYKAYQEGKYTTDEFRLWEQSQLARGQHWDDLRDKMAERLTNTNVIAASYIEDAIINIFCENYNYAAYTVEGYAQNYISNIQMGADFDLMNEAVLRRLILKNPRLLPLPSVDIPKDQQWNKKKLQACLMQSILQGEGIGSIADRFQQVAAMNRASAIRSARTATTGAQNGGTFEAYTAAEKIGIQIQDEWIATHDYRTRDSHRALDGTRVKHGERFANGLRFPGDMLYGTARELYNCRCTTRAIISGINDADPVDLSHWSGGAKEYAAWKRGKRR</sequence>
<name>A0A8S5NFH1_9CAUD</name>
<reference evidence="2" key="1">
    <citation type="journal article" date="2021" name="Proc. Natl. Acad. Sci. U.S.A.">
        <title>A Catalog of Tens of Thousands of Viruses from Human Metagenomes Reveals Hidden Associations with Chronic Diseases.</title>
        <authorList>
            <person name="Tisza M.J."/>
            <person name="Buck C.B."/>
        </authorList>
    </citation>
    <scope>NUCLEOTIDE SEQUENCE</scope>
    <source>
        <strain evidence="2">Ct0wg9</strain>
    </source>
</reference>
<dbReference type="Pfam" id="PF04233">
    <property type="entry name" value="Phage_Mu_F"/>
    <property type="match status" value="1"/>
</dbReference>
<dbReference type="InterPro" id="IPR006528">
    <property type="entry name" value="Phage_head_morphogenesis_dom"/>
</dbReference>
<proteinExistence type="predicted"/>
<evidence type="ECO:0000259" key="1">
    <source>
        <dbReference type="Pfam" id="PF04233"/>
    </source>
</evidence>